<dbReference type="Pfam" id="PF00072">
    <property type="entry name" value="Response_reg"/>
    <property type="match status" value="1"/>
</dbReference>
<evidence type="ECO:0000256" key="1">
    <source>
        <dbReference type="PROSITE-ProRule" id="PRU00169"/>
    </source>
</evidence>
<keyword evidence="1" id="KW-0597">Phosphoprotein</keyword>
<evidence type="ECO:0000313" key="3">
    <source>
        <dbReference type="EMBL" id="AGW13253.1"/>
    </source>
</evidence>
<dbReference type="PATRIC" id="fig|1121448.10.peg.1402"/>
<dbReference type="InterPro" id="IPR052020">
    <property type="entry name" value="Cyclic_di-GMP/3'3'-cGAMP_PDE"/>
</dbReference>
<dbReference type="PANTHER" id="PTHR45228:SF8">
    <property type="entry name" value="TWO-COMPONENT RESPONSE REGULATOR-RELATED"/>
    <property type="match status" value="1"/>
</dbReference>
<keyword evidence="4" id="KW-1185">Reference proteome</keyword>
<dbReference type="InterPro" id="IPR011006">
    <property type="entry name" value="CheY-like_superfamily"/>
</dbReference>
<gene>
    <name evidence="3" type="ORF">DGI_1407</name>
</gene>
<proteinExistence type="predicted"/>
<dbReference type="CDD" id="cd17569">
    <property type="entry name" value="REC_HupR-like"/>
    <property type="match status" value="1"/>
</dbReference>
<dbReference type="Proteomes" id="UP000016587">
    <property type="component" value="Chromosome"/>
</dbReference>
<reference evidence="4" key="2">
    <citation type="submission" date="2013-07" db="EMBL/GenBank/DDBJ databases">
        <authorList>
            <person name="Morais-Silva F.O."/>
            <person name="Rezende A.M."/>
            <person name="Pimentel C."/>
            <person name="Resende D.M."/>
            <person name="Santos C.I."/>
            <person name="Clemente C."/>
            <person name="de Oliveira L.M."/>
            <person name="da Silva S.M."/>
            <person name="Costa D.A."/>
            <person name="Varela-Raposo A."/>
            <person name="Horacio E.C.A."/>
            <person name="Matos M."/>
            <person name="Flores O."/>
            <person name="Ruiz J.C."/>
            <person name="Rodrigues-Pousada C."/>
        </authorList>
    </citation>
    <scope>NUCLEOTIDE SEQUENCE [LARGE SCALE GENOMIC DNA]</scope>
    <source>
        <strain evidence="4">ATCC 19364 / DSM 1382 / NCIMB 9332 / VKM B-1759</strain>
    </source>
</reference>
<dbReference type="SUPFAM" id="SSF52172">
    <property type="entry name" value="CheY-like"/>
    <property type="match status" value="1"/>
</dbReference>
<dbReference type="Gene3D" id="1.10.3210.10">
    <property type="entry name" value="Hypothetical protein af1432"/>
    <property type="match status" value="1"/>
</dbReference>
<evidence type="ECO:0000259" key="2">
    <source>
        <dbReference type="PROSITE" id="PS50110"/>
    </source>
</evidence>
<sequence length="374" mass="41472">MKHKILFVDDEVNILESFKVSLRKLYAVTVAAGPEEGLKQLRLEGPFAVVVSDLKMPGMDGIQFLSKVNELSPDSVRMMLTGYADLDAAIAAVNQGHIFRFLTKPCAQDVLQAALEAATHQYALVVAEKELLKGTVRGSIKILTDVLSLVKPVAFGRSERVKRLAVFLGERVQLKNLLQLELAAMLSQLGCVSLPDSLLEKVNAGEELTPEEREVYDRHPEVAATLLMNIPRMGRVAEIIRQQNGVFSEMPEMLLEARLLKISLDYDALVQQRLNKPQALERMRNMGGVYDPSLLDVLAGNEAQEEAYLRREVALAELAEGMVLDEALRAEDGAHIMPKGAELTETALARLHNFMRSKQLPESVLALVPRGMRR</sequence>
<organism evidence="3 4">
    <name type="scientific">Megalodesulfovibrio gigas (strain ATCC 19364 / DSM 1382 / NCIMB 9332 / VKM B-1759)</name>
    <name type="common">Desulfovibrio gigas</name>
    <dbReference type="NCBI Taxonomy" id="1121448"/>
    <lineage>
        <taxon>Bacteria</taxon>
        <taxon>Pseudomonadati</taxon>
        <taxon>Thermodesulfobacteriota</taxon>
        <taxon>Desulfovibrionia</taxon>
        <taxon>Desulfovibrionales</taxon>
        <taxon>Desulfovibrionaceae</taxon>
        <taxon>Megalodesulfovibrio</taxon>
    </lineage>
</organism>
<dbReference type="PROSITE" id="PS50110">
    <property type="entry name" value="RESPONSE_REGULATORY"/>
    <property type="match status" value="1"/>
</dbReference>
<dbReference type="SMART" id="SM00448">
    <property type="entry name" value="REC"/>
    <property type="match status" value="1"/>
</dbReference>
<dbReference type="eggNOG" id="COG3437">
    <property type="taxonomic scope" value="Bacteria"/>
</dbReference>
<dbReference type="HOGENOM" id="CLU_000445_92_10_7"/>
<dbReference type="GO" id="GO:0000160">
    <property type="term" value="P:phosphorelay signal transduction system"/>
    <property type="evidence" value="ECO:0007669"/>
    <property type="project" value="InterPro"/>
</dbReference>
<dbReference type="RefSeq" id="WP_021760050.1">
    <property type="nucleotide sequence ID" value="NC_022444.1"/>
</dbReference>
<name>T2GAD5_MEGG1</name>
<feature type="domain" description="Response regulatory" evidence="2">
    <location>
        <begin position="4"/>
        <end position="119"/>
    </location>
</feature>
<dbReference type="PANTHER" id="PTHR45228">
    <property type="entry name" value="CYCLIC DI-GMP PHOSPHODIESTERASE TM_0186-RELATED"/>
    <property type="match status" value="1"/>
</dbReference>
<dbReference type="OrthoDB" id="9802066at2"/>
<feature type="modified residue" description="4-aspartylphosphate" evidence="1">
    <location>
        <position position="53"/>
    </location>
</feature>
<dbReference type="STRING" id="1121448.DGI_1407"/>
<accession>T2GAD5</accession>
<dbReference type="Pfam" id="PF13487">
    <property type="entry name" value="HD_5"/>
    <property type="match status" value="1"/>
</dbReference>
<dbReference type="KEGG" id="dgg:DGI_1407"/>
<evidence type="ECO:0000313" key="4">
    <source>
        <dbReference type="Proteomes" id="UP000016587"/>
    </source>
</evidence>
<dbReference type="InterPro" id="IPR001789">
    <property type="entry name" value="Sig_transdc_resp-reg_receiver"/>
</dbReference>
<dbReference type="Gene3D" id="3.40.50.2300">
    <property type="match status" value="1"/>
</dbReference>
<dbReference type="EMBL" id="CP006585">
    <property type="protein sequence ID" value="AGW13253.1"/>
    <property type="molecule type" value="Genomic_DNA"/>
</dbReference>
<dbReference type="AlphaFoldDB" id="T2GAD5"/>
<protein>
    <submittedName>
        <fullName evidence="3">Putative response regulator receiver protein</fullName>
    </submittedName>
</protein>
<reference evidence="3 4" key="1">
    <citation type="journal article" date="2013" name="J. Bacteriol.">
        <title>Roles of HynAB and Ech, the only two hydrogenases found in the model sulfate reducer Desulfovibrio gigas.</title>
        <authorList>
            <person name="Morais-Silva F.O."/>
            <person name="Santos C.I."/>
            <person name="Rodrigues R."/>
            <person name="Pereira I.A."/>
            <person name="Rodrigues-Pousada C."/>
        </authorList>
    </citation>
    <scope>NUCLEOTIDE SEQUENCE [LARGE SCALE GENOMIC DNA]</scope>
    <source>
        <strain evidence="4">ATCC 19364 / DSM 1382 / NCIMB 9332 / VKM B-1759</strain>
    </source>
</reference>